<dbReference type="EMBL" id="JACHJF010000002">
    <property type="protein sequence ID" value="MBB5117582.1"/>
    <property type="molecule type" value="Genomic_DNA"/>
</dbReference>
<keyword evidence="4" id="KW-1185">Reference proteome</keyword>
<protein>
    <submittedName>
        <fullName evidence="3">Uncharacterized protein</fullName>
    </submittedName>
</protein>
<dbReference type="Proteomes" id="UP000235945">
    <property type="component" value="Unassembled WGS sequence"/>
</dbReference>
<evidence type="ECO:0000313" key="2">
    <source>
        <dbReference type="EMBL" id="MBB5117582.1"/>
    </source>
</evidence>
<evidence type="ECO:0000313" key="5">
    <source>
        <dbReference type="Proteomes" id="UP000528608"/>
    </source>
</evidence>
<comment type="caution">
    <text evidence="3">The sequence shown here is derived from an EMBL/GenBank/DDBJ whole genome shotgun (WGS) entry which is preliminary data.</text>
</comment>
<reference evidence="4" key="1">
    <citation type="submission" date="2015-07" db="EMBL/GenBank/DDBJ databases">
        <authorList>
            <person name="Graham D.E."/>
            <person name="Giannone R.J."/>
            <person name="Gulvik C.A."/>
            <person name="Hettich R.L."/>
            <person name="Klingeman D.M."/>
            <person name="Mahan K.M."/>
            <person name="Parry R.J."/>
            <person name="Spain J.C."/>
        </authorList>
    </citation>
    <scope>NUCLEOTIDE SEQUENCE [LARGE SCALE GENOMIC DNA]</scope>
    <source>
        <strain evidence="4">ATCC 27428</strain>
    </source>
</reference>
<dbReference type="EMBL" id="LGUI01000001">
    <property type="protein sequence ID" value="PNE35407.1"/>
    <property type="molecule type" value="Genomic_DNA"/>
</dbReference>
<evidence type="ECO:0000313" key="4">
    <source>
        <dbReference type="Proteomes" id="UP000235945"/>
    </source>
</evidence>
<dbReference type="AlphaFoldDB" id="A0A2N8P310"/>
<gene>
    <name evidence="3" type="ORF">AF335_03465</name>
    <name evidence="2" type="ORF">FHS36_000988</name>
</gene>
<organism evidence="3 4">
    <name type="scientific">Streptomyces eurocidicus</name>
    <name type="common">Streptoverticillium eurocidicus</name>
    <dbReference type="NCBI Taxonomy" id="66423"/>
    <lineage>
        <taxon>Bacteria</taxon>
        <taxon>Bacillati</taxon>
        <taxon>Actinomycetota</taxon>
        <taxon>Actinomycetes</taxon>
        <taxon>Kitasatosporales</taxon>
        <taxon>Streptomycetaceae</taxon>
        <taxon>Streptomyces</taxon>
    </lineage>
</organism>
<evidence type="ECO:0000256" key="1">
    <source>
        <dbReference type="SAM" id="MobiDB-lite"/>
    </source>
</evidence>
<name>A0A2N8P310_STREU</name>
<reference evidence="2 5" key="3">
    <citation type="submission" date="2020-08" db="EMBL/GenBank/DDBJ databases">
        <title>Genomic Encyclopedia of Type Strains, Phase III (KMG-III): the genomes of soil and plant-associated and newly described type strains.</title>
        <authorList>
            <person name="Whitman W."/>
        </authorList>
    </citation>
    <scope>NUCLEOTIDE SEQUENCE [LARGE SCALE GENOMIC DNA]</scope>
    <source>
        <strain evidence="2 5">CECT 3259</strain>
    </source>
</reference>
<reference evidence="3" key="2">
    <citation type="submission" date="2015-07" db="EMBL/GenBank/DDBJ databases">
        <authorList>
            <person name="Noorani M."/>
        </authorList>
    </citation>
    <scope>NUCLEOTIDE SEQUENCE [LARGE SCALE GENOMIC DNA]</scope>
    <source>
        <strain evidence="3">ATCC 27428</strain>
    </source>
</reference>
<evidence type="ECO:0000313" key="3">
    <source>
        <dbReference type="EMBL" id="PNE35407.1"/>
    </source>
</evidence>
<feature type="region of interest" description="Disordered" evidence="1">
    <location>
        <begin position="71"/>
        <end position="94"/>
    </location>
</feature>
<dbReference type="Proteomes" id="UP000528608">
    <property type="component" value="Unassembled WGS sequence"/>
</dbReference>
<accession>A0A2N8P310</accession>
<sequence length="94" mass="9911">MSSYEQRLAITISGLLLGGTLVCQALIGTWGTFTTGAAPIVVTYVTPMAHEELAVKRFAARSVGELLRPPATASMAESTPLQGPTALLRSSRHL</sequence>
<proteinExistence type="predicted"/>